<proteinExistence type="inferred from homology"/>
<feature type="compositionally biased region" description="Low complexity" evidence="9">
    <location>
        <begin position="297"/>
        <end position="310"/>
    </location>
</feature>
<dbReference type="OrthoDB" id="2020676at2759"/>
<feature type="region of interest" description="Disordered" evidence="9">
    <location>
        <begin position="4167"/>
        <end position="4189"/>
    </location>
</feature>
<dbReference type="InterPro" id="IPR041190">
    <property type="entry name" value="Midasin_AAA_lid_5"/>
</dbReference>
<dbReference type="FunFam" id="3.40.50.300:FF:000582">
    <property type="entry name" value="Midasin"/>
    <property type="match status" value="1"/>
</dbReference>
<dbReference type="FunFam" id="3.40.50.300:FF:000142">
    <property type="entry name" value="Midasin"/>
    <property type="match status" value="1"/>
</dbReference>
<dbReference type="Pfam" id="PF07728">
    <property type="entry name" value="AAA_5"/>
    <property type="match status" value="6"/>
</dbReference>
<dbReference type="PROSITE" id="PS50234">
    <property type="entry name" value="VWFA"/>
    <property type="match status" value="1"/>
</dbReference>
<dbReference type="InterPro" id="IPR048617">
    <property type="entry name" value="MDN1_AAA_lid_4"/>
</dbReference>
<dbReference type="SMART" id="SM00382">
    <property type="entry name" value="AAA"/>
    <property type="match status" value="5"/>
</dbReference>
<comment type="subcellular location">
    <subcellularLocation>
        <location evidence="1">Nucleus</location>
        <location evidence="1">Nucleolus</location>
    </subcellularLocation>
    <subcellularLocation>
        <location evidence="2">Nucleus</location>
        <location evidence="2">Nucleoplasm</location>
    </subcellularLocation>
</comment>
<feature type="compositionally biased region" description="Polar residues" evidence="9">
    <location>
        <begin position="184"/>
        <end position="195"/>
    </location>
</feature>
<feature type="compositionally biased region" description="Basic and acidic residues" evidence="9">
    <location>
        <begin position="5379"/>
        <end position="5394"/>
    </location>
</feature>
<evidence type="ECO:0000313" key="11">
    <source>
        <dbReference type="EMBL" id="GAQ84643.1"/>
    </source>
</evidence>
<organism evidence="11 12">
    <name type="scientific">Klebsormidium nitens</name>
    <name type="common">Green alga</name>
    <name type="synonym">Ulothrix nitens</name>
    <dbReference type="NCBI Taxonomy" id="105231"/>
    <lineage>
        <taxon>Eukaryota</taxon>
        <taxon>Viridiplantae</taxon>
        <taxon>Streptophyta</taxon>
        <taxon>Klebsormidiophyceae</taxon>
        <taxon>Klebsormidiales</taxon>
        <taxon>Klebsormidiaceae</taxon>
        <taxon>Klebsormidium</taxon>
    </lineage>
</organism>
<keyword evidence="6" id="KW-0067">ATP-binding</keyword>
<comment type="similarity">
    <text evidence="3">Belongs to the midasin family.</text>
</comment>
<feature type="compositionally biased region" description="Acidic residues" evidence="9">
    <location>
        <begin position="5546"/>
        <end position="5572"/>
    </location>
</feature>
<dbReference type="GO" id="GO:0005730">
    <property type="term" value="C:nucleolus"/>
    <property type="evidence" value="ECO:0007669"/>
    <property type="project" value="UniProtKB-SubCell"/>
</dbReference>
<feature type="compositionally biased region" description="Acidic residues" evidence="9">
    <location>
        <begin position="5160"/>
        <end position="5182"/>
    </location>
</feature>
<dbReference type="InterPro" id="IPR027417">
    <property type="entry name" value="P-loop_NTPase"/>
</dbReference>
<feature type="compositionally biased region" description="Basic and acidic residues" evidence="9">
    <location>
        <begin position="5272"/>
        <end position="5302"/>
    </location>
</feature>
<feature type="region of interest" description="Disordered" evidence="9">
    <location>
        <begin position="294"/>
        <end position="320"/>
    </location>
</feature>
<dbReference type="GO" id="GO:0016887">
    <property type="term" value="F:ATP hydrolysis activity"/>
    <property type="evidence" value="ECO:0000318"/>
    <property type="project" value="GO_Central"/>
</dbReference>
<feature type="compositionally biased region" description="Basic and acidic residues" evidence="9">
    <location>
        <begin position="5088"/>
        <end position="5113"/>
    </location>
</feature>
<feature type="compositionally biased region" description="Low complexity" evidence="9">
    <location>
        <begin position="5472"/>
        <end position="5483"/>
    </location>
</feature>
<evidence type="ECO:0000256" key="7">
    <source>
        <dbReference type="ARBA" id="ARBA00023186"/>
    </source>
</evidence>
<keyword evidence="5" id="KW-0547">Nucleotide-binding</keyword>
<feature type="region of interest" description="Disordered" evidence="9">
    <location>
        <begin position="4837"/>
        <end position="4872"/>
    </location>
</feature>
<feature type="compositionally biased region" description="Gly residues" evidence="9">
    <location>
        <begin position="199"/>
        <end position="214"/>
    </location>
</feature>
<feature type="compositionally biased region" description="Basic and acidic residues" evidence="9">
    <location>
        <begin position="5138"/>
        <end position="5159"/>
    </location>
</feature>
<evidence type="ECO:0000256" key="8">
    <source>
        <dbReference type="ARBA" id="ARBA00023242"/>
    </source>
</evidence>
<dbReference type="InterPro" id="IPR040848">
    <property type="entry name" value="AAA_lid_7"/>
</dbReference>
<dbReference type="OMA" id="ILEQWHR"/>
<reference evidence="11 12" key="1">
    <citation type="journal article" date="2014" name="Nat. Commun.">
        <title>Klebsormidium flaccidum genome reveals primary factors for plant terrestrial adaptation.</title>
        <authorList>
            <person name="Hori K."/>
            <person name="Maruyama F."/>
            <person name="Fujisawa T."/>
            <person name="Togashi T."/>
            <person name="Yamamoto N."/>
            <person name="Seo M."/>
            <person name="Sato S."/>
            <person name="Yamada T."/>
            <person name="Mori H."/>
            <person name="Tajima N."/>
            <person name="Moriyama T."/>
            <person name="Ikeuchi M."/>
            <person name="Watanabe M."/>
            <person name="Wada H."/>
            <person name="Kobayashi K."/>
            <person name="Saito M."/>
            <person name="Masuda T."/>
            <person name="Sasaki-Sekimoto Y."/>
            <person name="Mashiguchi K."/>
            <person name="Awai K."/>
            <person name="Shimojima M."/>
            <person name="Masuda S."/>
            <person name="Iwai M."/>
            <person name="Nobusawa T."/>
            <person name="Narise T."/>
            <person name="Kondo S."/>
            <person name="Saito H."/>
            <person name="Sato R."/>
            <person name="Murakawa M."/>
            <person name="Ihara Y."/>
            <person name="Oshima-Yamada Y."/>
            <person name="Ohtaka K."/>
            <person name="Satoh M."/>
            <person name="Sonobe K."/>
            <person name="Ishii M."/>
            <person name="Ohtani R."/>
            <person name="Kanamori-Sato M."/>
            <person name="Honoki R."/>
            <person name="Miyazaki D."/>
            <person name="Mochizuki H."/>
            <person name="Umetsu J."/>
            <person name="Higashi K."/>
            <person name="Shibata D."/>
            <person name="Kamiya Y."/>
            <person name="Sato N."/>
            <person name="Nakamura Y."/>
            <person name="Tabata S."/>
            <person name="Ida S."/>
            <person name="Kurokawa K."/>
            <person name="Ohta H."/>
        </authorList>
    </citation>
    <scope>NUCLEOTIDE SEQUENCE [LARGE SCALE GENOMIC DNA]</scope>
    <source>
        <strain evidence="11 12">NIES-2285</strain>
    </source>
</reference>
<feature type="compositionally biased region" description="Basic and acidic residues" evidence="9">
    <location>
        <begin position="5415"/>
        <end position="5432"/>
    </location>
</feature>
<feature type="compositionally biased region" description="Acidic residues" evidence="9">
    <location>
        <begin position="5193"/>
        <end position="5230"/>
    </location>
</feature>
<feature type="region of interest" description="Disordered" evidence="9">
    <location>
        <begin position="184"/>
        <end position="220"/>
    </location>
</feature>
<dbReference type="EMBL" id="DF237147">
    <property type="protein sequence ID" value="GAQ84643.1"/>
    <property type="molecule type" value="Genomic_DNA"/>
</dbReference>
<dbReference type="GO" id="GO:0005524">
    <property type="term" value="F:ATP binding"/>
    <property type="evidence" value="ECO:0007669"/>
    <property type="project" value="UniProtKB-KW"/>
</dbReference>
<evidence type="ECO:0000259" key="10">
    <source>
        <dbReference type="PROSITE" id="PS50234"/>
    </source>
</evidence>
<keyword evidence="12" id="KW-1185">Reference proteome</keyword>
<dbReference type="Pfam" id="PF17865">
    <property type="entry name" value="AAA_lid_5"/>
    <property type="match status" value="1"/>
</dbReference>
<evidence type="ECO:0000256" key="4">
    <source>
        <dbReference type="ARBA" id="ARBA00017143"/>
    </source>
</evidence>
<evidence type="ECO:0000256" key="5">
    <source>
        <dbReference type="ARBA" id="ARBA00022741"/>
    </source>
</evidence>
<feature type="region of interest" description="Disordered" evidence="9">
    <location>
        <begin position="4337"/>
        <end position="4379"/>
    </location>
</feature>
<dbReference type="GO" id="GO:0005654">
    <property type="term" value="C:nucleoplasm"/>
    <property type="evidence" value="ECO:0007669"/>
    <property type="project" value="UniProtKB-SubCell"/>
</dbReference>
<dbReference type="FunFam" id="3.40.50.300:FF:001384">
    <property type="entry name" value="Midasin"/>
    <property type="match status" value="1"/>
</dbReference>
<feature type="region of interest" description="Disordered" evidence="9">
    <location>
        <begin position="3944"/>
        <end position="3965"/>
    </location>
</feature>
<gene>
    <name evidence="11" type="ORF">KFL_001980260</name>
</gene>
<feature type="compositionally biased region" description="Acidic residues" evidence="9">
    <location>
        <begin position="5041"/>
        <end position="5068"/>
    </location>
</feature>
<feature type="compositionally biased region" description="Basic and acidic residues" evidence="9">
    <location>
        <begin position="5536"/>
        <end position="5545"/>
    </location>
</feature>
<dbReference type="InterPro" id="IPR002035">
    <property type="entry name" value="VWF_A"/>
</dbReference>
<feature type="compositionally biased region" description="Acidic residues" evidence="9">
    <location>
        <begin position="5433"/>
        <end position="5449"/>
    </location>
</feature>
<feature type="compositionally biased region" description="Acidic residues" evidence="9">
    <location>
        <begin position="4844"/>
        <end position="4870"/>
    </location>
</feature>
<feature type="compositionally biased region" description="Acidic residues" evidence="9">
    <location>
        <begin position="5241"/>
        <end position="5271"/>
    </location>
</feature>
<dbReference type="Pfam" id="PF17867">
    <property type="entry name" value="AAA_lid_7"/>
    <property type="match status" value="3"/>
</dbReference>
<evidence type="ECO:0000256" key="6">
    <source>
        <dbReference type="ARBA" id="ARBA00022840"/>
    </source>
</evidence>
<dbReference type="PANTHER" id="PTHR48103:SF2">
    <property type="entry name" value="MIDASIN"/>
    <property type="match status" value="1"/>
</dbReference>
<feature type="domain" description="VWFA" evidence="10">
    <location>
        <begin position="5712"/>
        <end position="5917"/>
    </location>
</feature>
<feature type="region of interest" description="Disordered" evidence="9">
    <location>
        <begin position="4792"/>
        <end position="4811"/>
    </location>
</feature>
<dbReference type="Pfam" id="PF12775">
    <property type="entry name" value="AAA_7"/>
    <property type="match status" value="1"/>
</dbReference>
<dbReference type="InterPro" id="IPR036465">
    <property type="entry name" value="vWFA_dom_sf"/>
</dbReference>
<feature type="compositionally biased region" description="Low complexity" evidence="9">
    <location>
        <begin position="4351"/>
        <end position="4364"/>
    </location>
</feature>
<accession>A0A1Y1I2E5</accession>
<dbReference type="PANTHER" id="PTHR48103">
    <property type="entry name" value="MIDASIN-RELATED"/>
    <property type="match status" value="1"/>
</dbReference>
<keyword evidence="7" id="KW-0143">Chaperone</keyword>
<evidence type="ECO:0000256" key="3">
    <source>
        <dbReference type="ARBA" id="ARBA00007188"/>
    </source>
</evidence>
<feature type="compositionally biased region" description="Basic and acidic residues" evidence="9">
    <location>
        <begin position="5183"/>
        <end position="5192"/>
    </location>
</feature>
<feature type="region of interest" description="Disordered" evidence="9">
    <location>
        <begin position="4978"/>
        <end position="5573"/>
    </location>
</feature>
<protein>
    <recommendedName>
        <fullName evidence="4">Midasin</fullName>
    </recommendedName>
</protein>
<sequence>MASSRWLEAFRALASRRPEVLQRADVDHLFKEHPNKLTEEHCRALAQRLLVQPGVTLAAASCFRPFLSDIVQDLVSQLQSQSPRDSATTPFVPYHEQVAVAFSFLLPLAPQLLDPIQHYFSTSPEPFARLLAGIAGADGPSQEWGITLHAVAQASHRLLSTAPAIFRELWNWGPFFDLLAYQEPSSDSRANQDTPPQGGASGDSDGGGGTGQAAGNGQPIPTTAAEIRWSAVQVARIVLQLSDASTEQLAANTARLTPVEAAACAVRWEDEAATIDFERARMFMTPSKAEVARDLPSAESSYSEASAPDPSVSPPSPYSVSGQAPLGRLQVCGIDLPLRQYGGQGSGLGPGPPLIEARSALVLTPTTRRNLEAVSLGLCQGRPVLLEGPPGAGKSAIIDEVARVTGNHNVIKFHLDDQTDSKTLLGSYVCTEVPGEFRWQAGALTQAVAKGIWVVFEDVDCAPFEVLSALILLLEDRQLYIPGRGEVLPAAPNFQVFGTVTTRTGRAASAGTREVLGSHWARVSIAPPEESELVDIASAAVPEVAPLVPKMAATLQRVRVLTGQSAGGNAGGAVVQVGRLYTARDLLKWARRVAASVRGMEHLLVSGADRPLPQKVREVVYAEAVDCLAGAIPKPDDRRRVLQALASDWGVLDSQVEYYSQLHKPGLQIGAGGVQVGRATLPAVGKVEHSESRGVYAQTGHTMRLLERVGVCVQQNEPALLVGETGTGKTALVQFLARQVGATLTVLNMSQQTDSADFLGGFKPVEAHAICVPLATSFFSLFRRTFPSQQNNDFVARVRTLAEKRKWVPLLKACRSAVERVAKLADASTDGTPALSPQASGDEPQPKQITSKKNGHPLSNGGPQGSPKGAKRRRPMDPSLMEQWRTFAGELARAERQVEAAQTAFAFAFIEGALVKALREGHWLLLDEINLAPADALERLSGVLDGERGSLCLTEKGDVETIPRHPSFRIFGAMNPATDVGKRDLPLPLRQRFTELYVDELTGRDDLRLLVARYLGEAVPGAPVDDIVDFYLAARQEAEATLLDGANQRPGYSLRTLSRALEYTVAALPIYGFQRALFDGFCMGFLTLLDRPSAPTMERLLVKHLLKGSVGGLKALLRPPPQPSPNHVLFEHFWVEAGTTARILSEADFAEGPGRSRYVMTESVREHLKNLARAVLVRRYPILLQGPTSSGKTSLVEHLAARTGHRFVRINNHEHTDLQEYLGSYATDPQSGRLVFQEGALVEAVRKGHWIVLDELNLAPSDVLEALNRLLDDNRELFVPELQVTIKPHPHFMLFATQNPPGTYGGRKALSRAFRSRFLELHVDDIPASELTRILELRCGIPASYAAKMVDVLKDLQRHRQGTAAFAGKHGFVTPRDLFRWAERHATGYEELARDGFLLLGERLRDEAEKQIVKATLEKHMRVKLDLSTLHEVSSSEAFQALEQRMRAPDAVAAVGKIVWTGAMRRLFHLVERCLAHNEPALLVGETGAGKTSVCQMLALLRGQRLHILNCHQHTETSDFLGGFRPVRDRERTAARATALSTEVAQHPLFQATVLELDPAAQSPFISTDVQDAAVTISLINRVVHTLHARTQSPSESLAEGIECLTSAAAELQQLVGEWQALFAWHDGPLVAAMRNGDMLLVDEISLAEDSVLERLNSVLEPKRLLVLAEKGGTTVEELVAHPNFRLLATMNPGGDFGKKELSPALRNRFTELWVPAITNLDDLRSIVQDRLPQGELRPLAEPLLRFWQWFQHEQQGGGKVLSVRDLLAWVSYIVTAAPTIGPFPAFMHGAFLVLLDGIGLGLGISAEAAARTRTECYHYLLDLLPEVERAAVVASSGIPAPGIPLPPSLSDFGRITADESSFGLHPFYIPRGPHAIAGAPFELGAPRTCRNAMRVMRGLQLRKPVLLEGSPGVGKTSLVAALAAASGHKLVRINLSEQTDMMDLLGTDLPTEGAAGGTFTWSDGVFLQALRGGDWVLLDELNLASQSILEGLNSVLDHRAEVFIPELGRTFRCPPTFRLFAAQNPLQQGGGRKGLPKSFLNRFSRVYVEALEAADLEFICTALFLSISSPTLHHMVSFNERLHHETMVAHSFGHRGAPWEFNLRDILRWCELILKSREEDPLLHVAASDDEAAGQHLGTIYLQRMRQPEDRRRVVALYREVFGTEPSLELHPRLTMTPETLQLGRTTLSRERDPGPGQAGGTRQLAVMPGQLSALETVARCVQRGWMSILLGGPASGKTSLVRTLAQLTGNVLHEYPLTSASDTTELLGCFEQFDPMRRMRSAHSRAQSALQSVCELLLSRKPGSQPAARLIEMVKSLQASWTAYAKRAKAASLAEAGAGQIDTSEGALDLKALELLQHLVAQLSSALTAAATDQIPDEASDDVSTLQTRLSVLTVDVSGLVQEAGASGGAGKVVGRFEWVDGVLVHALERGEWVLLENANLCNPTVLDRLNPLLEPGGTVMVNERGLVEGQPMVVTAHPKFRLFLTLDPGYGELSRAMRNRGIEVFMMPPDWASDQGENETEPERSTLWQDMLRTLAVAGIPGRALSEAMARAHVRTAEAAAAYSSGSGALLTLRDLARFAELVNELLERGAEVRAAIRVSWDHTHVAKLDSMEARAAAEGAYEQWLANVHLAEEAPGSDQEAGSSGAAQAMKAVEEEYLKAALVHPARWPNVLTSAKWAQQSQLAAVKRDGEYLLFLAAQSVAGEVATILSRSKGTAFGEHLRPWLEKEAHESGELLAALVADIWREGGKGDARSRAERMLWFASACLVQRVSPLDADLRGFWVQAVRGGFLGLRTSGITGDLLGGLAELMEQLEGHPVTAQLGRVRLALARLVGASVATLERQPYDLRVLNLAAPAGTPTEAHLLLVAALADSWGLARTSIQQQVVMDRFLEQGRSEGAASLVGQSFRYYKAPSQRARTQVAHRVVPWLYPLFEAVQNWEDALLRSLAAEGFGGLASSGDNMEVDEGPATAETVERMVAEVRELNEALRVVQQWRYSLWTWVAQRQQLHPPEAFLVRWEGLSRALLGLGLARLAARAGQEQRTKVETAAKLLDEALTGGEGSLGKPLLWKYGGRPQAPGSLELCLEEAAVLGLCDELKVRGGNGSEGVAVGGEVRRLAVQGLCMLQWAKGLDRGPGAKFESAGVEGVHAFLQRQVQAGQEKLSEHTDFDPIPHTMDEAGGWVVSPSQLWKSRSVQGGEFPHELLRWEGARALSQPLLALYEVASLSSQAALIPPLVEWAVSTGTGSPAWGPPEHSRLQSLLDTWLAVGPRSPADFAPAQQLFWLLDAVAAGGVQDLGLAIRAAVHEFVYRWHAALWDNVSSALPAAFHTKQGRDTPAVNALLDAGSSPLLLASTGSSPRGHSEFWTRTAGPARLYQAPQTVLSAALVHQSSPIGDHLPRLLQLQLAARHLWAAAAHSEAATPADSGRADVRAAAVVLFQIVLAHSKAFPPQALEALVGGLETLRGALHGSGTTDLPQTVAGVVSALGQSQHPRFAATVPSLVEPALNTLSELISGDVRSLVQRGRLWLFIGALRLHLLLPSNGCDPAAKYAHQRDHFQEVLADRRLEVEVRETVERLATGGPANDADVARLRTEASDLVRKVEQLAAKVVHRPEPPQFGALFEEVTRFVGSSARVERVVGLANGARAGQAGAGELEVWQGNLGHLVQRLTKEYPAYRDVAQPVQLAAYELRYGAALMAAAGVEQARFGGIPGALMPVGRSAELEELLGWLMGFPVRRSGGLTEGGDGSESGVWQKWVDERALQLLSSTVVRNSGDAPAIELQMKVLQLVAARAAQAATAAGGASRESLEVLGRAFGALVRLWSGVKERRAEKEREDAELYKYKVRSHVMRTEEEENEADYKEMFPDYFEQYADIEGEPEMASAEDDDRRAAAAEAAAAQGVESDASQKASWNLLQEMVGPVVRLHGQVFGPVVEIRTPEVPAKSKTGKKGKAKQTEAALPESDRDTSLLNAFVASYDTGVQLLHHGLGLVAGPEVEQRTLSGHVLRVSLEHRRLSRRPNADAAAININVENPPELALALHPLARVLQRLGDLLREWPDHPVLQQLQKICERVVALPADAPLVKALVGLELLLTKAQIWQEGAARHVSLAAELDEVARLVARWRKAELASWPSLMEQVRRKHEKAAEALWFALYGLVHRPGAASTAPDATTPAPNPTDRDAKPAPSALSTTIAGVEEFIQTSTLGEYHRRLQMVAAFGGEMSVRARGADNAEMAALSSALKTVHSYYCQFVPTVADALRAGGDLVEKELREFVRLQKWEDRNVYAMQASAERSHRKLHKLASKLDEVLKQPVAQLLARQSDKVGFSELAKLGGSAPESLPAGKEPVDAASKAGEAAAGVSATDEEDAIEAGAEGPGVQQQWSEFCSARLAALTEGHEGEVVEKGPRPLYQHRLPSLAARLSQLLGSTVLSEQGARRRKGGADAVERLSGVIVRRAQALKASEAKRSVKKKALVDLLKGLRGLGLSHHKSAVPVEERDPKNWFLLARPDHAERLYTVANLDAETEDFVVASSVAGAASWGRAEGYYHRNMAQLQQLWQARQDFSKDLSLREVDIACRFVEHLLHVQRTNRSTADRAAALLSQLGALSTLLASLHSRTTQGDGAPLPPQASTRRQLSQQKALLEALLSSLTEVESLIATGLEAGAAPAADEVETGPAANAPTAHDAQTALETIRDAKAVLQRSRVELHAFLTPKGVLEETSGDWPLLVTPAMQAGLTSSAHAVRDIVGKITAVMGPRGEKEAGPVGRPPLPGWQALSPLLRQGLELADAVASTAAGSAPDSGGGDQKRGGERMAAFSELFEKVVADALVAAQNVSQAAKAESEPEEQLGTEEGDAVEEDEEAAEEEWASEETLQTWEERFASQLDSSRLERLAASTRELVSLASDVAEAPAGRDDFVRVQAMLARLQPLLEMLRAAGLRVLADQAAFSKSVAKLGYVLANLFAGLFREGFCGAKEESGAEGATNFEDAEGMGMGAGEGQKDVSDQIENEDQLLGNKGDEEEGEKTGEKKKGDEKVKGVEMEEDFEGEMLDLSEDEEQEGDEEEEGDEKEERLDEKMGEAGEDDDIVDEKLWGDDDKEDEQGKQEQEKYEKDAPMSGAEQEDLEYRGKEEEGEEGKDEEQNRGKKEQKKEEKEAEKEGGEEGGEEERGEDEGEINVDSEDKYEESHGLKAEKEEELELPEDMNLDGGEEKEEEEGGGDGEETAPEVEGTEQDGGKEKKEGDAEEEAGGDGEEAPGVEEPASDEGEGEENEEGEKKAEEEGQEARAEEDGGEGEGAKEEEELRMQQLQHEEELETGPVAMQEQVESAWQGAPQERKAEQSVGVKGGTDGQEMTGGDEEAEENAGGGASEQRQTGGAQQMDKGERNVRQEESGGGEKKKRQERLEANPYRSAGDALRQWKERVRMVGDQTKEGGEEQPEGQGEEEGGDQEEGAGKEEGDMDAEYEYVANKEEATAQALGAATDDQAAAEKRDADQNGDDMDEDAEEARAPELDEPEPEPEATEPPAASAAKSRKADRKKALDSRPLDENAELAEGSEDEEGIDWLPEDQSEEAFDESRMARAFEQQATLKSLVGEEEDAERSLEMQPLTEEELRQMRDDLERKLREAQEMGGPEGAAKAAALWRRYEVLTSRLSQELTEQLRLILEPTLASKLQGDYRSGKRINMKKVIPYIASQFRKDKIWLRRTKPNKRQYQVVIAIDDSRSMGESRCGHLALEASVALCRAMTQLEVGEMAVVSFGARGNTRLVHPFERPFTDEAGAAVLSQFSFRQDNTIADEPVVDLLRFLGGVLESARARVARSAAGGANQLQQLVLIIADGRFHEKESLKRCIREAQRAHQLLAFLILDNPQPGRQESILDMQTVSFAGGAPSFSKYLDTFPFPYYILLRDAAALPRTLGDLLRQWYEMSQRLEAN</sequence>
<evidence type="ECO:0000256" key="1">
    <source>
        <dbReference type="ARBA" id="ARBA00004604"/>
    </source>
</evidence>
<dbReference type="InterPro" id="IPR012099">
    <property type="entry name" value="Midasin"/>
</dbReference>
<feature type="compositionally biased region" description="Acidic residues" evidence="9">
    <location>
        <begin position="5493"/>
        <end position="5503"/>
    </location>
</feature>
<dbReference type="SUPFAM" id="SSF53300">
    <property type="entry name" value="vWA-like"/>
    <property type="match status" value="1"/>
</dbReference>
<dbReference type="InterPro" id="IPR003593">
    <property type="entry name" value="AAA+_ATPase"/>
</dbReference>
<evidence type="ECO:0000313" key="12">
    <source>
        <dbReference type="Proteomes" id="UP000054558"/>
    </source>
</evidence>
<feature type="region of interest" description="Disordered" evidence="9">
    <location>
        <begin position="826"/>
        <end position="876"/>
    </location>
</feature>
<feature type="compositionally biased region" description="Polar residues" evidence="9">
    <location>
        <begin position="829"/>
        <end position="839"/>
    </location>
</feature>
<dbReference type="CDD" id="cd00009">
    <property type="entry name" value="AAA"/>
    <property type="match status" value="1"/>
</dbReference>
<dbReference type="STRING" id="105231.A0A1Y1I2E5"/>
<dbReference type="InterPro" id="IPR011704">
    <property type="entry name" value="ATPase_dyneun-rel_AAA"/>
</dbReference>
<feature type="compositionally biased region" description="Acidic residues" evidence="9">
    <location>
        <begin position="5510"/>
        <end position="5519"/>
    </location>
</feature>
<dbReference type="PIRSF" id="PIRSF010340">
    <property type="entry name" value="Midasin"/>
    <property type="match status" value="1"/>
</dbReference>
<keyword evidence="8" id="KW-0539">Nucleus</keyword>
<dbReference type="GO" id="GO:0000027">
    <property type="term" value="P:ribosomal large subunit assembly"/>
    <property type="evidence" value="ECO:0000318"/>
    <property type="project" value="GO_Central"/>
</dbReference>
<dbReference type="Proteomes" id="UP000054558">
    <property type="component" value="Unassembled WGS sequence"/>
</dbReference>
<evidence type="ECO:0000256" key="2">
    <source>
        <dbReference type="ARBA" id="ARBA00004642"/>
    </source>
</evidence>
<name>A0A1Y1I2E5_KLENI</name>
<feature type="compositionally biased region" description="Low complexity" evidence="9">
    <location>
        <begin position="4792"/>
        <end position="4801"/>
    </location>
</feature>
<dbReference type="Pfam" id="PF21108">
    <property type="entry name" value="MDN1_4th"/>
    <property type="match status" value="1"/>
</dbReference>
<dbReference type="Gene3D" id="3.40.50.300">
    <property type="entry name" value="P-loop containing nucleotide triphosphate hydrolases"/>
    <property type="match status" value="7"/>
</dbReference>
<dbReference type="GO" id="GO:0005634">
    <property type="term" value="C:nucleus"/>
    <property type="evidence" value="ECO:0000318"/>
    <property type="project" value="GO_Central"/>
</dbReference>
<feature type="compositionally biased region" description="Basic and acidic residues" evidence="9">
    <location>
        <begin position="5069"/>
        <end position="5079"/>
    </location>
</feature>
<dbReference type="SUPFAM" id="SSF52540">
    <property type="entry name" value="P-loop containing nucleoside triphosphate hydrolases"/>
    <property type="match status" value="6"/>
</dbReference>
<evidence type="ECO:0000256" key="9">
    <source>
        <dbReference type="SAM" id="MobiDB-lite"/>
    </source>
</evidence>
<feature type="compositionally biased region" description="Basic and acidic residues" evidence="9">
    <location>
        <begin position="5024"/>
        <end position="5040"/>
    </location>
</feature>